<organism evidence="1 2">
    <name type="scientific">Hibiscus sabdariffa</name>
    <name type="common">roselle</name>
    <dbReference type="NCBI Taxonomy" id="183260"/>
    <lineage>
        <taxon>Eukaryota</taxon>
        <taxon>Viridiplantae</taxon>
        <taxon>Streptophyta</taxon>
        <taxon>Embryophyta</taxon>
        <taxon>Tracheophyta</taxon>
        <taxon>Spermatophyta</taxon>
        <taxon>Magnoliopsida</taxon>
        <taxon>eudicotyledons</taxon>
        <taxon>Gunneridae</taxon>
        <taxon>Pentapetalae</taxon>
        <taxon>rosids</taxon>
        <taxon>malvids</taxon>
        <taxon>Malvales</taxon>
        <taxon>Malvaceae</taxon>
        <taxon>Malvoideae</taxon>
        <taxon>Hibiscus</taxon>
    </lineage>
</organism>
<evidence type="ECO:0000313" key="1">
    <source>
        <dbReference type="EMBL" id="KAK8593895.1"/>
    </source>
</evidence>
<keyword evidence="2" id="KW-1185">Reference proteome</keyword>
<reference evidence="1 2" key="1">
    <citation type="journal article" date="2024" name="G3 (Bethesda)">
        <title>Genome assembly of Hibiscus sabdariffa L. provides insights into metabolisms of medicinal natural products.</title>
        <authorList>
            <person name="Kim T."/>
        </authorList>
    </citation>
    <scope>NUCLEOTIDE SEQUENCE [LARGE SCALE GENOMIC DNA]</scope>
    <source>
        <strain evidence="1">TK-2024</strain>
        <tissue evidence="1">Old leaves</tissue>
    </source>
</reference>
<accession>A0ABR2G4B1</accession>
<sequence>MVPCHGKDTHKMEAVKFFKSIYSMDATPSSAFSAPNLFPNMHSFMTNLGNPPSSTKIHVALFDTAPLKALWHYSFILDMMRYKLSGWAAKSLSLAGRITLIKSILSATPVFFMQTMAYESWRPRPSKVLRAHIFSHENMFCSRHKG</sequence>
<evidence type="ECO:0000313" key="2">
    <source>
        <dbReference type="Proteomes" id="UP001472677"/>
    </source>
</evidence>
<dbReference type="Proteomes" id="UP001472677">
    <property type="component" value="Unassembled WGS sequence"/>
</dbReference>
<name>A0ABR2G4B1_9ROSI</name>
<comment type="caution">
    <text evidence="1">The sequence shown here is derived from an EMBL/GenBank/DDBJ whole genome shotgun (WGS) entry which is preliminary data.</text>
</comment>
<dbReference type="EMBL" id="JBBPBM010000003">
    <property type="protein sequence ID" value="KAK8593895.1"/>
    <property type="molecule type" value="Genomic_DNA"/>
</dbReference>
<protein>
    <submittedName>
        <fullName evidence="1">Uncharacterized protein</fullName>
    </submittedName>
</protein>
<gene>
    <name evidence="1" type="ORF">V6N12_045968</name>
</gene>
<proteinExistence type="predicted"/>